<sequence length="592" mass="64263">MADPTLRSQRRLAVVVAVDVVGSSRLMEQDEPGTLAAIHTVFSDIIEPAAAQHQGRLVKTMGDGALLEFASPVEAVLCAVEAQAAVGDLARQRPDGEDAVQLRMGINLGDVVLDEDGDILGDSVNVAVRLESVADPGGICISGKVFDELEGKLSLPFEDLGEQRLKNIARPLHVYALKAADISPREPTAARPSQNQTDKPSIAVLPFANLSGDPSQEYFADGITDDIITALTKTRWLFVTSRSSSFAFKGKAVETEQVARRLGVRYILSGSVRRSGSHVRVSAQLTEAETGGSIWAERYDRDIGDVLVLQDQIAEEVAGAIEPELLRNEGQRGAERSRSLTAWDLVRRGMWEFHKIRPDSHHRARELFLKAIEAEPNSADGYIWLARIEAGLAAYGWGNDPEAGLRSGMEAGLRAVQLDEKNPYSHYAVAVTHVFGGEYETAIRAARRAIGLSPSFALGYLVLGVAYLSTGRLREAIESLEHGLRLSPFDPQNFTWLFLLSAAYTFSGNAEAGLSTACRALSVRPHWIPALKMVALCCTRLGDRQQARSAASQVRSAATEGNLARLIPSPDPAWIDEIEQAIRDALGNGRDR</sequence>
<name>A0A1B2EW17_9HYPH</name>
<geneLocation type="plasmid" evidence="3">
    <name>unnamed2</name>
</geneLocation>
<dbReference type="PROSITE" id="PS50005">
    <property type="entry name" value="TPR"/>
    <property type="match status" value="1"/>
</dbReference>
<gene>
    <name evidence="3" type="ORF">BB934_38580</name>
</gene>
<dbReference type="CDD" id="cd07302">
    <property type="entry name" value="CHD"/>
    <property type="match status" value="1"/>
</dbReference>
<organism evidence="3">
    <name type="scientific">Microvirga ossetica</name>
    <dbReference type="NCBI Taxonomy" id="1882682"/>
    <lineage>
        <taxon>Bacteria</taxon>
        <taxon>Pseudomonadati</taxon>
        <taxon>Pseudomonadota</taxon>
        <taxon>Alphaproteobacteria</taxon>
        <taxon>Hyphomicrobiales</taxon>
        <taxon>Methylobacteriaceae</taxon>
        <taxon>Microvirga</taxon>
    </lineage>
</organism>
<dbReference type="Gene3D" id="3.40.50.10070">
    <property type="entry name" value="TolB, N-terminal domain"/>
    <property type="match status" value="1"/>
</dbReference>
<proteinExistence type="predicted"/>
<dbReference type="InterPro" id="IPR050697">
    <property type="entry name" value="Adenylyl/Guanylyl_Cyclase_3/4"/>
</dbReference>
<dbReference type="SUPFAM" id="SSF55073">
    <property type="entry name" value="Nucleotide cyclase"/>
    <property type="match status" value="1"/>
</dbReference>
<dbReference type="Gene3D" id="3.30.70.1230">
    <property type="entry name" value="Nucleotide cyclase"/>
    <property type="match status" value="1"/>
</dbReference>
<dbReference type="AlphaFoldDB" id="A0A1B2EW17"/>
<keyword evidence="1" id="KW-0802">TPR repeat</keyword>
<dbReference type="KEGG" id="moc:BB934_38580"/>
<dbReference type="GO" id="GO:0004016">
    <property type="term" value="F:adenylate cyclase activity"/>
    <property type="evidence" value="ECO:0007669"/>
    <property type="project" value="UniProtKB-ARBA"/>
</dbReference>
<evidence type="ECO:0000259" key="2">
    <source>
        <dbReference type="PROSITE" id="PS50125"/>
    </source>
</evidence>
<dbReference type="Gene3D" id="1.25.40.10">
    <property type="entry name" value="Tetratricopeptide repeat domain"/>
    <property type="match status" value="1"/>
</dbReference>
<dbReference type="Pfam" id="PF00211">
    <property type="entry name" value="Guanylate_cyc"/>
    <property type="match status" value="1"/>
</dbReference>
<dbReference type="SUPFAM" id="SSF48452">
    <property type="entry name" value="TPR-like"/>
    <property type="match status" value="1"/>
</dbReference>
<dbReference type="RefSeq" id="WP_162299270.1">
    <property type="nucleotide sequence ID" value="NZ_CP016619.1"/>
</dbReference>
<dbReference type="InterPro" id="IPR019734">
    <property type="entry name" value="TPR_rpt"/>
</dbReference>
<dbReference type="GO" id="GO:0035556">
    <property type="term" value="P:intracellular signal transduction"/>
    <property type="evidence" value="ECO:0007669"/>
    <property type="project" value="InterPro"/>
</dbReference>
<feature type="repeat" description="TPR" evidence="1">
    <location>
        <begin position="457"/>
        <end position="490"/>
    </location>
</feature>
<dbReference type="InterPro" id="IPR011990">
    <property type="entry name" value="TPR-like_helical_dom_sf"/>
</dbReference>
<evidence type="ECO:0000313" key="3">
    <source>
        <dbReference type="EMBL" id="ANY84157.1"/>
    </source>
</evidence>
<evidence type="ECO:0000256" key="1">
    <source>
        <dbReference type="PROSITE-ProRule" id="PRU00339"/>
    </source>
</evidence>
<dbReference type="PANTHER" id="PTHR43081">
    <property type="entry name" value="ADENYLATE CYCLASE, TERMINAL-DIFFERENTIATION SPECIFIC-RELATED"/>
    <property type="match status" value="1"/>
</dbReference>
<dbReference type="InterPro" id="IPR029787">
    <property type="entry name" value="Nucleotide_cyclase"/>
</dbReference>
<dbReference type="GO" id="GO:0006171">
    <property type="term" value="P:cAMP biosynthetic process"/>
    <property type="evidence" value="ECO:0007669"/>
    <property type="project" value="TreeGrafter"/>
</dbReference>
<dbReference type="EMBL" id="CP016619">
    <property type="protein sequence ID" value="ANY84157.1"/>
    <property type="molecule type" value="Genomic_DNA"/>
</dbReference>
<protein>
    <recommendedName>
        <fullName evidence="2">Guanylate cyclase domain-containing protein</fullName>
    </recommendedName>
</protein>
<dbReference type="PANTHER" id="PTHR43081:SF19">
    <property type="entry name" value="PH-SENSITIVE ADENYLATE CYCLASE RV1264"/>
    <property type="match status" value="1"/>
</dbReference>
<feature type="domain" description="Guanylate cyclase" evidence="2">
    <location>
        <begin position="14"/>
        <end position="131"/>
    </location>
</feature>
<dbReference type="SMART" id="SM00044">
    <property type="entry name" value="CYCc"/>
    <property type="match status" value="1"/>
</dbReference>
<accession>A0A1B2EW17</accession>
<dbReference type="PROSITE" id="PS50125">
    <property type="entry name" value="GUANYLATE_CYCLASE_2"/>
    <property type="match status" value="1"/>
</dbReference>
<dbReference type="InterPro" id="IPR001054">
    <property type="entry name" value="A/G_cyclase"/>
</dbReference>
<dbReference type="SMART" id="SM00028">
    <property type="entry name" value="TPR"/>
    <property type="match status" value="2"/>
</dbReference>
<reference evidence="3" key="1">
    <citation type="submission" date="2016-07" db="EMBL/GenBank/DDBJ databases">
        <title>Microvirga ossetica sp. nov. a new species of rhizobia isolated from root nodules of the legume species Vicia alpestris Steven originated from North Ossetia region in the Caucasus.</title>
        <authorList>
            <person name="Safronova V.I."/>
            <person name="Kuznetsova I.G."/>
            <person name="Sazanova A.L."/>
            <person name="Belimov A."/>
            <person name="Andronov E."/>
            <person name="Osledkin Y.S."/>
            <person name="Onishchuk O.P."/>
            <person name="Kurchak O.N."/>
            <person name="Shaposhnikov A.I."/>
            <person name="Willems A."/>
            <person name="Tikhonovich I.A."/>
        </authorList>
    </citation>
    <scope>NUCLEOTIDE SEQUENCE [LARGE SCALE GENOMIC DNA]</scope>
    <source>
        <strain evidence="3">V5/3M</strain>
        <plasmid evidence="3">unnamed2</plasmid>
    </source>
</reference>
<dbReference type="Pfam" id="PF13181">
    <property type="entry name" value="TPR_8"/>
    <property type="match status" value="1"/>
</dbReference>
<keyword evidence="3" id="KW-0614">Plasmid</keyword>